<name>A0A223NSX8_9SPHI</name>
<evidence type="ECO:0000313" key="1">
    <source>
        <dbReference type="EMBL" id="ASU32784.1"/>
    </source>
</evidence>
<dbReference type="EMBL" id="CP022743">
    <property type="protein sequence ID" value="ASU32784.1"/>
    <property type="molecule type" value="Genomic_DNA"/>
</dbReference>
<protein>
    <submittedName>
        <fullName evidence="1">Uncharacterized protein</fullName>
    </submittedName>
</protein>
<accession>A0A223NSX8</accession>
<organism evidence="1 2">
    <name type="scientific">Mucilaginibacter xinganensis</name>
    <dbReference type="NCBI Taxonomy" id="1234841"/>
    <lineage>
        <taxon>Bacteria</taxon>
        <taxon>Pseudomonadati</taxon>
        <taxon>Bacteroidota</taxon>
        <taxon>Sphingobacteriia</taxon>
        <taxon>Sphingobacteriales</taxon>
        <taxon>Sphingobacteriaceae</taxon>
        <taxon>Mucilaginibacter</taxon>
    </lineage>
</organism>
<keyword evidence="2" id="KW-1185">Reference proteome</keyword>
<evidence type="ECO:0000313" key="2">
    <source>
        <dbReference type="Proteomes" id="UP000215002"/>
    </source>
</evidence>
<reference evidence="1 2" key="1">
    <citation type="submission" date="2017-08" db="EMBL/GenBank/DDBJ databases">
        <title>Complete genome sequence of Mucilaginibacter sp. strain BJC16-A31.</title>
        <authorList>
            <consortium name="Henan University of Science and Technology"/>
            <person name="You X."/>
        </authorList>
    </citation>
    <scope>NUCLEOTIDE SEQUENCE [LARGE SCALE GENOMIC DNA]</scope>
    <source>
        <strain evidence="1 2">BJC16-A31</strain>
    </source>
</reference>
<dbReference type="AlphaFoldDB" id="A0A223NSX8"/>
<dbReference type="KEGG" id="muc:MuYL_0884"/>
<dbReference type="Proteomes" id="UP000215002">
    <property type="component" value="Chromosome"/>
</dbReference>
<sequence>MGIKTVIVCALSKNNFYLHLNMQTPELNRLLFIHPEHL</sequence>
<proteinExistence type="predicted"/>
<gene>
    <name evidence="1" type="ORF">MuYL_0884</name>
</gene>